<feature type="region of interest" description="Disordered" evidence="8">
    <location>
        <begin position="732"/>
        <end position="797"/>
    </location>
</feature>
<dbReference type="Gene3D" id="1.10.287.70">
    <property type="match status" value="1"/>
</dbReference>
<dbReference type="SUPFAM" id="SSF51206">
    <property type="entry name" value="cAMP-binding domain-like"/>
    <property type="match status" value="1"/>
</dbReference>
<dbReference type="PANTHER" id="PTHR47823:SF9">
    <property type="entry name" value="CHROMOSOME UNDETERMINED SCAFFOLD_10, WHOLE GENOME SHOTGUN SEQUENCE"/>
    <property type="match status" value="1"/>
</dbReference>
<keyword evidence="6 9" id="KW-0472">Membrane</keyword>
<keyword evidence="7" id="KW-0407">Ion channel</keyword>
<evidence type="ECO:0000256" key="2">
    <source>
        <dbReference type="ARBA" id="ARBA00022448"/>
    </source>
</evidence>
<dbReference type="AlphaFoldDB" id="A0A250WRH6"/>
<dbReference type="InterPro" id="IPR003938">
    <property type="entry name" value="K_chnl_volt-dep_EAG/ELK/ERG"/>
</dbReference>
<dbReference type="Pfam" id="PF00520">
    <property type="entry name" value="Ion_trans"/>
    <property type="match status" value="1"/>
</dbReference>
<dbReference type="InterPro" id="IPR000595">
    <property type="entry name" value="cNMP-bd_dom"/>
</dbReference>
<dbReference type="PANTHER" id="PTHR47823">
    <property type="entry name" value="ION_TRANS DOMAIN-CONTAINING PROTEIN"/>
    <property type="match status" value="1"/>
</dbReference>
<evidence type="ECO:0000256" key="4">
    <source>
        <dbReference type="ARBA" id="ARBA00022989"/>
    </source>
</evidence>
<evidence type="ECO:0000256" key="6">
    <source>
        <dbReference type="ARBA" id="ARBA00023136"/>
    </source>
</evidence>
<dbReference type="InterPro" id="IPR005821">
    <property type="entry name" value="Ion_trans_dom"/>
</dbReference>
<dbReference type="GO" id="GO:0016020">
    <property type="term" value="C:membrane"/>
    <property type="evidence" value="ECO:0007669"/>
    <property type="project" value="UniProtKB-SubCell"/>
</dbReference>
<dbReference type="OrthoDB" id="2019079at2759"/>
<organism evidence="11 12">
    <name type="scientific">Chlamydomonas eustigma</name>
    <dbReference type="NCBI Taxonomy" id="1157962"/>
    <lineage>
        <taxon>Eukaryota</taxon>
        <taxon>Viridiplantae</taxon>
        <taxon>Chlorophyta</taxon>
        <taxon>core chlorophytes</taxon>
        <taxon>Chlorophyceae</taxon>
        <taxon>CS clade</taxon>
        <taxon>Chlamydomonadales</taxon>
        <taxon>Chlamydomonadaceae</taxon>
        <taxon>Chlamydomonas</taxon>
    </lineage>
</organism>
<keyword evidence="5" id="KW-0406">Ion transport</keyword>
<evidence type="ECO:0000259" key="10">
    <source>
        <dbReference type="PROSITE" id="PS50042"/>
    </source>
</evidence>
<sequence>MEAILAELISFQKRHDSDFSLVLEKLSNIEANLSNLSQVSKLEYKGLLRPASGTVLTKVSNGPLLTRKSIQPSYAAYAVPEVQHILPGQEPLTNLRNSDTAGIGEASALGRSSVAVAGYVETTEWSQRNGRQLNSQGGYSTVGAGPQPYFNTPERHNTTLDAAVEKLRLLGPDLTSADSALSDNGETVKSNQKKGLARACYGCMHNVYEAVWGHLLLPHQKNVWDMFILLLLVWVCFGTPVIICFGLDSQFWNGHPLGYVELLVDIAFVTDMYLNFRTSYIDKYGILVTGRKQIVIHYLSRWFIPDLISVIPMTYVFGSWAAFFTLFKLFRLIRMAKIFRLLKTYRMLKIIRLPAFIEKLELMIDKSIVNIFFAIFMVILAVHLSACAFFYMAYLGHLSPNTWVGVAGIANAGLWTKYLYSIYWAATTLTTVGYGDITPRTTGERIITIPLMLLGVNILGFITSSISNIVQIRNANQQAIDTKRHQVRVFLKERGIPKKLATRIRKYFHYVSMREVRADEKDIVEELPVKLRSRVLYHMYKDTIEKVPGFKDQHPDLLAMVVNNIRLEYYMKGDIVSCQGDPPQGMYFIGEGKLEVRTYEIKDQQDAALLLSASTESDLEGWPYKLRGTLRVPSSWGHVSSLESLFCPGTVVASGFCELFVLPTQQLREVLEMFPEAQEMLHPQSVVTRMAPLRRCASLIRKGSVEAEEEQTNAMIEADFPSMIPVEDLETSETVTPRRGGGLEHISSTLFSRPSTTSLRTSGPDASERQQDLHPLYGDAGNVKEESDGASTLERNSRPTLQRPSVNIYGISHPSLPITLQRNSVRGIASNSMYGGSMLAASGASTPRAEASGVVRSQNMMRNLNLVSDLSSEGVDVNVSREEVPSSAAGMSSGTDGLPISQGLPASYSTLQRRSTQPFSSTFLRGSAPFSSRDEESAGFSSGGQDLELGFRGGYMSRDSHSQAGVKKYNVGYSQEAQDPPQLQESTTRVLISYPDTLQGFGSNMTVATCGSLNDPTLYAFTHQSPPTDVTSASASASAVFNVVVDASAGAAAKVASSVSGNADSNIAIVGGGHCGYGSKVFRSRLARGSTTRHLIALSSDDSDADEGRGGALKATGTISMTLSAAATDRRESALPNSSGVVKSQHDRSVSPRINLNIPSGGKKASGRREAVLSLPPLDDNEVEAASTAGIKAAVSSLDSQGLSGVEGIKGEHSSPSTEHVSAGETTLRRSRRAELLQKPLSSDSDA</sequence>
<reference evidence="11 12" key="1">
    <citation type="submission" date="2017-08" db="EMBL/GenBank/DDBJ databases">
        <title>Acidophilic green algal genome provides insights into adaptation to an acidic environment.</title>
        <authorList>
            <person name="Hirooka S."/>
            <person name="Hirose Y."/>
            <person name="Kanesaki Y."/>
            <person name="Higuchi S."/>
            <person name="Fujiwara T."/>
            <person name="Onuma R."/>
            <person name="Era A."/>
            <person name="Ohbayashi R."/>
            <person name="Uzuka A."/>
            <person name="Nozaki H."/>
            <person name="Yoshikawa H."/>
            <person name="Miyagishima S.Y."/>
        </authorList>
    </citation>
    <scope>NUCLEOTIDE SEQUENCE [LARGE SCALE GENOMIC DNA]</scope>
    <source>
        <strain evidence="11 12">NIES-2499</strain>
    </source>
</reference>
<evidence type="ECO:0000313" key="11">
    <source>
        <dbReference type="EMBL" id="GAX73454.1"/>
    </source>
</evidence>
<feature type="region of interest" description="Disordered" evidence="8">
    <location>
        <begin position="883"/>
        <end position="904"/>
    </location>
</feature>
<name>A0A250WRH6_9CHLO</name>
<evidence type="ECO:0000313" key="12">
    <source>
        <dbReference type="Proteomes" id="UP000232323"/>
    </source>
</evidence>
<dbReference type="Proteomes" id="UP000232323">
    <property type="component" value="Unassembled WGS sequence"/>
</dbReference>
<feature type="transmembrane region" description="Helical" evidence="9">
    <location>
        <begin position="414"/>
        <end position="434"/>
    </location>
</feature>
<protein>
    <recommendedName>
        <fullName evidence="10">Cyclic nucleotide-binding domain-containing protein</fullName>
    </recommendedName>
</protein>
<feature type="transmembrane region" description="Helical" evidence="9">
    <location>
        <begin position="446"/>
        <end position="466"/>
    </location>
</feature>
<evidence type="ECO:0000256" key="8">
    <source>
        <dbReference type="SAM" id="MobiDB-lite"/>
    </source>
</evidence>
<dbReference type="InterPro" id="IPR014710">
    <property type="entry name" value="RmlC-like_jellyroll"/>
</dbReference>
<dbReference type="Gene3D" id="2.60.120.10">
    <property type="entry name" value="Jelly Rolls"/>
    <property type="match status" value="1"/>
</dbReference>
<gene>
    <name evidence="11" type="ORF">CEUSTIGMA_g906.t1</name>
</gene>
<evidence type="ECO:0000256" key="5">
    <source>
        <dbReference type="ARBA" id="ARBA00023065"/>
    </source>
</evidence>
<dbReference type="CDD" id="cd00038">
    <property type="entry name" value="CAP_ED"/>
    <property type="match status" value="1"/>
</dbReference>
<dbReference type="GO" id="GO:0005249">
    <property type="term" value="F:voltage-gated potassium channel activity"/>
    <property type="evidence" value="ECO:0007669"/>
    <property type="project" value="InterPro"/>
</dbReference>
<evidence type="ECO:0000256" key="9">
    <source>
        <dbReference type="SAM" id="Phobius"/>
    </source>
</evidence>
<accession>A0A250WRH6</accession>
<feature type="transmembrane region" description="Helical" evidence="9">
    <location>
        <begin position="307"/>
        <end position="330"/>
    </location>
</feature>
<feature type="transmembrane region" description="Helical" evidence="9">
    <location>
        <begin position="368"/>
        <end position="394"/>
    </location>
</feature>
<feature type="region of interest" description="Disordered" evidence="8">
    <location>
        <begin position="918"/>
        <end position="945"/>
    </location>
</feature>
<dbReference type="Gene3D" id="1.10.287.630">
    <property type="entry name" value="Helix hairpin bin"/>
    <property type="match status" value="1"/>
</dbReference>
<feature type="compositionally biased region" description="Polar residues" evidence="8">
    <location>
        <begin position="746"/>
        <end position="761"/>
    </location>
</feature>
<dbReference type="PRINTS" id="PR01463">
    <property type="entry name" value="EAGCHANLFMLY"/>
</dbReference>
<dbReference type="SUPFAM" id="SSF81324">
    <property type="entry name" value="Voltage-gated potassium channels"/>
    <property type="match status" value="1"/>
</dbReference>
<feature type="transmembrane region" description="Helical" evidence="9">
    <location>
        <begin position="226"/>
        <end position="247"/>
    </location>
</feature>
<comment type="caution">
    <text evidence="11">The sequence shown here is derived from an EMBL/GenBank/DDBJ whole genome shotgun (WGS) entry which is preliminary data.</text>
</comment>
<dbReference type="FunFam" id="1.10.287.70:FF:000123">
    <property type="entry name" value="Potassium channel KAT3"/>
    <property type="match status" value="1"/>
</dbReference>
<feature type="region of interest" description="Disordered" evidence="8">
    <location>
        <begin position="1129"/>
        <end position="1169"/>
    </location>
</feature>
<dbReference type="PROSITE" id="PS50042">
    <property type="entry name" value="CNMP_BINDING_3"/>
    <property type="match status" value="1"/>
</dbReference>
<keyword evidence="2" id="KW-0813">Transport</keyword>
<evidence type="ECO:0000256" key="3">
    <source>
        <dbReference type="ARBA" id="ARBA00022692"/>
    </source>
</evidence>
<dbReference type="EMBL" id="BEGY01000003">
    <property type="protein sequence ID" value="GAX73454.1"/>
    <property type="molecule type" value="Genomic_DNA"/>
</dbReference>
<keyword evidence="3 9" id="KW-0812">Transmembrane</keyword>
<feature type="transmembrane region" description="Helical" evidence="9">
    <location>
        <begin position="259"/>
        <end position="276"/>
    </location>
</feature>
<keyword evidence="4 9" id="KW-1133">Transmembrane helix</keyword>
<evidence type="ECO:0000256" key="1">
    <source>
        <dbReference type="ARBA" id="ARBA00004141"/>
    </source>
</evidence>
<proteinExistence type="predicted"/>
<evidence type="ECO:0000256" key="7">
    <source>
        <dbReference type="ARBA" id="ARBA00023303"/>
    </source>
</evidence>
<keyword evidence="12" id="KW-1185">Reference proteome</keyword>
<feature type="region of interest" description="Disordered" evidence="8">
    <location>
        <begin position="1201"/>
        <end position="1247"/>
    </location>
</feature>
<feature type="domain" description="Cyclic nucleotide-binding" evidence="10">
    <location>
        <begin position="549"/>
        <end position="671"/>
    </location>
</feature>
<dbReference type="InterPro" id="IPR018490">
    <property type="entry name" value="cNMP-bd_dom_sf"/>
</dbReference>
<comment type="subcellular location">
    <subcellularLocation>
        <location evidence="1">Membrane</location>
        <topology evidence="1">Multi-pass membrane protein</topology>
    </subcellularLocation>
</comment>